<evidence type="ECO:0000313" key="1">
    <source>
        <dbReference type="EMBL" id="AIZ01998.1"/>
    </source>
</evidence>
<name>A0A0A7HBK2_9CAUD</name>
<dbReference type="RefSeq" id="YP_009205905.1">
    <property type="nucleotide sequence ID" value="NC_028881.1"/>
</dbReference>
<accession>A0A0A7HBK2</accession>
<dbReference type="GeneID" id="26632518"/>
<dbReference type="KEGG" id="vg:26632518"/>
<evidence type="ECO:0000313" key="2">
    <source>
        <dbReference type="Proteomes" id="UP000030715"/>
    </source>
</evidence>
<reference evidence="1 2" key="1">
    <citation type="submission" date="2014-10" db="EMBL/GenBank/DDBJ databases">
        <title>VR bacteriophages - a small but diverse group of low-temperature viruses.</title>
        <authorList>
            <person name="Kaliniene L."/>
            <person name="Meskys R."/>
            <person name="Simoliunas E."/>
            <person name="Zajanckauskaite A."/>
            <person name="Truncaite L."/>
        </authorList>
    </citation>
    <scope>NUCLEOTIDE SEQUENCE [LARGE SCALE GENOMIC DNA]</scope>
</reference>
<keyword evidence="2" id="KW-1185">Reference proteome</keyword>
<dbReference type="EMBL" id="KP007359">
    <property type="protein sequence ID" value="AIZ01998.1"/>
    <property type="molecule type" value="Genomic_DNA"/>
</dbReference>
<organism evidence="1 2">
    <name type="scientific">Escherichia phage vb_EcoM-VR5</name>
    <dbReference type="NCBI Taxonomy" id="1567026"/>
    <lineage>
        <taxon>Viruses</taxon>
        <taxon>Duplodnaviria</taxon>
        <taxon>Heunggongvirae</taxon>
        <taxon>Uroviricota</taxon>
        <taxon>Caudoviricetes</taxon>
        <taxon>Pantevenvirales</taxon>
        <taxon>Straboviridae</taxon>
        <taxon>Tevenvirinae</taxon>
        <taxon>Dhakavirus</taxon>
        <taxon>Dhakavirus vr5</taxon>
    </lineage>
</organism>
<protein>
    <submittedName>
        <fullName evidence="1">Uncharacterized protein</fullName>
    </submittedName>
</protein>
<proteinExistence type="predicted"/>
<dbReference type="OrthoDB" id="27794at10239"/>
<gene>
    <name evidence="1" type="ORF">VR5_211</name>
</gene>
<dbReference type="Proteomes" id="UP000030715">
    <property type="component" value="Segment"/>
</dbReference>
<sequence>MAKKEVKVVDGTSKRAGYKRASNKRINQVVDKLQARARAVLRADAACFGKVIA</sequence>